<organism evidence="1 2">
    <name type="scientific">Melastoma candidum</name>
    <dbReference type="NCBI Taxonomy" id="119954"/>
    <lineage>
        <taxon>Eukaryota</taxon>
        <taxon>Viridiplantae</taxon>
        <taxon>Streptophyta</taxon>
        <taxon>Embryophyta</taxon>
        <taxon>Tracheophyta</taxon>
        <taxon>Spermatophyta</taxon>
        <taxon>Magnoliopsida</taxon>
        <taxon>eudicotyledons</taxon>
        <taxon>Gunneridae</taxon>
        <taxon>Pentapetalae</taxon>
        <taxon>rosids</taxon>
        <taxon>malvids</taxon>
        <taxon>Myrtales</taxon>
        <taxon>Melastomataceae</taxon>
        <taxon>Melastomatoideae</taxon>
        <taxon>Melastomateae</taxon>
        <taxon>Melastoma</taxon>
    </lineage>
</organism>
<protein>
    <submittedName>
        <fullName evidence="1">Uncharacterized protein</fullName>
    </submittedName>
</protein>
<comment type="caution">
    <text evidence="1">The sequence shown here is derived from an EMBL/GenBank/DDBJ whole genome shotgun (WGS) entry which is preliminary data.</text>
</comment>
<proteinExistence type="predicted"/>
<name>A0ACB9QRE4_9MYRT</name>
<keyword evidence="2" id="KW-1185">Reference proteome</keyword>
<evidence type="ECO:0000313" key="2">
    <source>
        <dbReference type="Proteomes" id="UP001057402"/>
    </source>
</evidence>
<reference evidence="2" key="1">
    <citation type="journal article" date="2023" name="Front. Plant Sci.">
        <title>Chromosomal-level genome assembly of Melastoma candidum provides insights into trichome evolution.</title>
        <authorList>
            <person name="Zhong Y."/>
            <person name="Wu W."/>
            <person name="Sun C."/>
            <person name="Zou P."/>
            <person name="Liu Y."/>
            <person name="Dai S."/>
            <person name="Zhou R."/>
        </authorList>
    </citation>
    <scope>NUCLEOTIDE SEQUENCE [LARGE SCALE GENOMIC DNA]</scope>
</reference>
<dbReference type="EMBL" id="CM042885">
    <property type="protein sequence ID" value="KAI4367699.1"/>
    <property type="molecule type" value="Genomic_DNA"/>
</dbReference>
<accession>A0ACB9QRE4</accession>
<dbReference type="Proteomes" id="UP001057402">
    <property type="component" value="Chromosome 6"/>
</dbReference>
<gene>
    <name evidence="1" type="ORF">MLD38_023406</name>
</gene>
<evidence type="ECO:0000313" key="1">
    <source>
        <dbReference type="EMBL" id="KAI4367699.1"/>
    </source>
</evidence>
<sequence length="107" mass="11958">MSDRDLNRPNVEITFDIESTSEYRIRTKSAVEHSLRGLKFITAKDGRSGASGWPTVEKKFDQLTASSGGLLHFSLFGECIGMNKESKELAGELFRALAQRRNIFGEC</sequence>